<dbReference type="GO" id="GO:0003824">
    <property type="term" value="F:catalytic activity"/>
    <property type="evidence" value="ECO:0007669"/>
    <property type="project" value="InterPro"/>
</dbReference>
<accession>A0A251X8A6</accession>
<name>A0A251X8A6_9GAMM</name>
<dbReference type="AlphaFoldDB" id="A0A251X8A6"/>
<keyword evidence="3" id="KW-1185">Reference proteome</keyword>
<dbReference type="Gene3D" id="3.30.559.10">
    <property type="entry name" value="Chloramphenicol acetyltransferase-like domain"/>
    <property type="match status" value="1"/>
</dbReference>
<evidence type="ECO:0000313" key="2">
    <source>
        <dbReference type="EMBL" id="OUD14024.1"/>
    </source>
</evidence>
<evidence type="ECO:0000313" key="3">
    <source>
        <dbReference type="Proteomes" id="UP000194798"/>
    </source>
</evidence>
<reference evidence="2 3" key="1">
    <citation type="submission" date="2016-12" db="EMBL/GenBank/DDBJ databases">
        <title>Thioflexothrix psekupsii D3 genome sequencing and assembly.</title>
        <authorList>
            <person name="Fomenkov A."/>
            <person name="Vincze T."/>
            <person name="Grabovich M."/>
            <person name="Anton B.P."/>
            <person name="Dubinina G."/>
            <person name="Orlova M."/>
            <person name="Belousova E."/>
            <person name="Roberts R.J."/>
        </authorList>
    </citation>
    <scope>NUCLEOTIDE SEQUENCE [LARGE SCALE GENOMIC DNA]</scope>
    <source>
        <strain evidence="2">D3</strain>
    </source>
</reference>
<organism evidence="2 3">
    <name type="scientific">Thioflexithrix psekupsensis</name>
    <dbReference type="NCBI Taxonomy" id="1570016"/>
    <lineage>
        <taxon>Bacteria</taxon>
        <taxon>Pseudomonadati</taxon>
        <taxon>Pseudomonadota</taxon>
        <taxon>Gammaproteobacteria</taxon>
        <taxon>Thiotrichales</taxon>
        <taxon>Thioflexithrix</taxon>
    </lineage>
</organism>
<protein>
    <recommendedName>
        <fullName evidence="1">Condensation domain-containing protein</fullName>
    </recommendedName>
</protein>
<dbReference type="EMBL" id="MSLT01000012">
    <property type="protein sequence ID" value="OUD14024.1"/>
    <property type="molecule type" value="Genomic_DNA"/>
</dbReference>
<evidence type="ECO:0000259" key="1">
    <source>
        <dbReference type="Pfam" id="PF00668"/>
    </source>
</evidence>
<comment type="caution">
    <text evidence="2">The sequence shown here is derived from an EMBL/GenBank/DDBJ whole genome shotgun (WGS) entry which is preliminary data.</text>
</comment>
<feature type="domain" description="Condensation" evidence="1">
    <location>
        <begin position="1"/>
        <end position="116"/>
    </location>
</feature>
<sequence>MQKHDALRLVLTDTLDEDGVPMQQFLPQVPVAVEMRDFSQAENPETAALAWMQARFITPFDLQGKPLFRYGLIKVTAEHYYFSLQYHHLIVDGFAIALINQSLAAIYTDLLHNKAIYLDSPIPKLCEI</sequence>
<dbReference type="InterPro" id="IPR023213">
    <property type="entry name" value="CAT-like_dom_sf"/>
</dbReference>
<dbReference type="Pfam" id="PF00668">
    <property type="entry name" value="Condensation"/>
    <property type="match status" value="1"/>
</dbReference>
<dbReference type="Proteomes" id="UP000194798">
    <property type="component" value="Unassembled WGS sequence"/>
</dbReference>
<proteinExistence type="predicted"/>
<dbReference type="SUPFAM" id="SSF52777">
    <property type="entry name" value="CoA-dependent acyltransferases"/>
    <property type="match status" value="1"/>
</dbReference>
<dbReference type="InterPro" id="IPR001242">
    <property type="entry name" value="Condensation_dom"/>
</dbReference>
<gene>
    <name evidence="2" type="ORF">TPSD3_06690</name>
</gene>